<evidence type="ECO:0000256" key="3">
    <source>
        <dbReference type="ARBA" id="ARBA00023036"/>
    </source>
</evidence>
<dbReference type="SUPFAM" id="SSF50729">
    <property type="entry name" value="PH domain-like"/>
    <property type="match status" value="1"/>
</dbReference>
<dbReference type="InterPro" id="IPR006816">
    <property type="entry name" value="ELMO_dom"/>
</dbReference>
<dbReference type="GO" id="GO:0007015">
    <property type="term" value="P:actin filament organization"/>
    <property type="evidence" value="ECO:0007669"/>
    <property type="project" value="TreeGrafter"/>
</dbReference>
<dbReference type="InterPro" id="IPR011993">
    <property type="entry name" value="PH-like_dom_sf"/>
</dbReference>
<keyword evidence="2" id="KW-0581">Phagocytosis</keyword>
<evidence type="ECO:0000313" key="6">
    <source>
        <dbReference type="EMBL" id="SVE92263.1"/>
    </source>
</evidence>
<comment type="function">
    <text evidence="4">Involved in cytoskeletal rearrangements required for phagocytosis of apoptotic cells and cell motility. Acts in association with DOCK1 and CRK. Was initially proposed to be required in complex with DOCK1 to activate Rac Rho small GTPases. May enhance the guanine nucleotide exchange factor (GEF) activity of DOCK1.</text>
</comment>
<dbReference type="EMBL" id="LR022644">
    <property type="protein sequence ID" value="SVE92263.1"/>
    <property type="molecule type" value="mRNA"/>
</dbReference>
<dbReference type="GO" id="GO:0017124">
    <property type="term" value="F:SH3 domain binding"/>
    <property type="evidence" value="ECO:0007669"/>
    <property type="project" value="UniProtKB-KW"/>
</dbReference>
<dbReference type="InterPro" id="IPR024574">
    <property type="entry name" value="ELMO_ARM"/>
</dbReference>
<keyword evidence="1" id="KW-0053">Apoptosis</keyword>
<dbReference type="GO" id="GO:0006909">
    <property type="term" value="P:phagocytosis"/>
    <property type="evidence" value="ECO:0007669"/>
    <property type="project" value="UniProtKB-KW"/>
</dbReference>
<dbReference type="Pfam" id="PF11841">
    <property type="entry name" value="ELMO_ARM"/>
    <property type="match status" value="1"/>
</dbReference>
<dbReference type="PANTHER" id="PTHR12771">
    <property type="entry name" value="ENGULFMENT AND CELL MOTILITY"/>
    <property type="match status" value="1"/>
</dbReference>
<dbReference type="Gene3D" id="6.10.250.810">
    <property type="match status" value="1"/>
</dbReference>
<dbReference type="PANTHER" id="PTHR12771:SF56">
    <property type="entry name" value="CED-12"/>
    <property type="match status" value="1"/>
</dbReference>
<dbReference type="GO" id="GO:0006915">
    <property type="term" value="P:apoptotic process"/>
    <property type="evidence" value="ECO:0007669"/>
    <property type="project" value="UniProtKB-KW"/>
</dbReference>
<evidence type="ECO:0000256" key="4">
    <source>
        <dbReference type="ARBA" id="ARBA00024863"/>
    </source>
</evidence>
<dbReference type="InterPro" id="IPR050868">
    <property type="entry name" value="ELMO_domain-containing"/>
</dbReference>
<proteinExistence type="evidence at transcript level"/>
<accession>A0A4Y7NH80</accession>
<dbReference type="InterPro" id="IPR011989">
    <property type="entry name" value="ARM-like"/>
</dbReference>
<feature type="domain" description="ELMO" evidence="5">
    <location>
        <begin position="327"/>
        <end position="501"/>
    </location>
</feature>
<gene>
    <name evidence="6" type="primary">EOG090X02BW</name>
</gene>
<evidence type="ECO:0000256" key="1">
    <source>
        <dbReference type="ARBA" id="ARBA00022703"/>
    </source>
</evidence>
<dbReference type="InterPro" id="IPR001849">
    <property type="entry name" value="PH_domain"/>
</dbReference>
<dbReference type="PROSITE" id="PS51335">
    <property type="entry name" value="ELMO"/>
    <property type="match status" value="1"/>
</dbReference>
<dbReference type="InterPro" id="IPR016024">
    <property type="entry name" value="ARM-type_fold"/>
</dbReference>
<dbReference type="Pfam" id="PF04727">
    <property type="entry name" value="ELMO_CED12"/>
    <property type="match status" value="1"/>
</dbReference>
<dbReference type="GO" id="GO:0048870">
    <property type="term" value="P:cell motility"/>
    <property type="evidence" value="ECO:0007669"/>
    <property type="project" value="TreeGrafter"/>
</dbReference>
<dbReference type="Pfam" id="PF16457">
    <property type="entry name" value="PH_12"/>
    <property type="match status" value="1"/>
</dbReference>
<evidence type="ECO:0000256" key="2">
    <source>
        <dbReference type="ARBA" id="ARBA00022907"/>
    </source>
</evidence>
<dbReference type="CDD" id="cd13359">
    <property type="entry name" value="PH_ELMO1_CED-12"/>
    <property type="match status" value="1"/>
</dbReference>
<dbReference type="GO" id="GO:0005886">
    <property type="term" value="C:plasma membrane"/>
    <property type="evidence" value="ECO:0007669"/>
    <property type="project" value="TreeGrafter"/>
</dbReference>
<evidence type="ECO:0000259" key="5">
    <source>
        <dbReference type="PROSITE" id="PS51335"/>
    </source>
</evidence>
<keyword evidence="3" id="KW-0729">SH3-binding</keyword>
<dbReference type="AlphaFoldDB" id="A0A4Y7NH80"/>
<name>A0A4Y7NH80_9CRUS</name>
<dbReference type="Gene3D" id="2.30.29.30">
    <property type="entry name" value="Pleckstrin-homology domain (PH domain)/Phosphotyrosine-binding domain (PTB)"/>
    <property type="match status" value="1"/>
</dbReference>
<protein>
    <submittedName>
        <fullName evidence="6">EOG090X02BW</fullName>
    </submittedName>
</protein>
<dbReference type="SUPFAM" id="SSF48371">
    <property type="entry name" value="ARM repeat"/>
    <property type="match status" value="1"/>
</dbReference>
<sequence>MDSTMLRSKAPPAPKDNNLVKIAVEMSGKSPQLIEFNQKQPLQTIIQDLCNYWNLTDAETYALRFNTDVSRAFVSEKNRMEVKNGHVLQLGFSPGKITQGIIKLLSPQSPQEDKLKAAIELAGYATDPTFTAEFVEKQGMEMIIGYIENMECGKAPDQIGIHLLPAFVDLMDHGLTQWDILELTFIKKIASLINNQVNVQDPRILQAALSILESLTNNSSTKYALVERELTIPNLAMHLQNNSQAIQQNTLALINALFLKADDSKRIAMSKTLNTRQIRNFIVMNIIQAPGVVSGNEVAHQLHVLQTLLLNVLEEPMNRAIESNDAEALEKIKELRRIAFDNDGSEVSSPIKDVTTRKQINPRDYRKLGFKNDQTPLNDFAQVPPGSLALDVMLYFASYHPEKYSRVVLEISGRGDEYDCPFARAAIELTKLLCEILKIGEPPTEQGTSFHPMFFNHDHPFEELFCICLVVVNKTWKEMRATVEDFAKVFSVVREQITRVLASRPATQEVFKEKIAALTYAEITELWQQERTSREKWESRSRPIMELRQQIEPEILELIQQQRLGYLTEGTRFSKYTNRGRVKDKFWYVRLSPNHRVLHYGDCDEKTIPALDELTDKLPIVEIRTLVTGKDCPHMKELKGKKTTSQFPFSLMLDSNESGSLDFVAPDQQTFDYWVDGINALLGNKMTSREATADLDFLLSMNTKLRLLDVEGLDLPEEPPVIPREPTNYDFAVEIK</sequence>
<reference evidence="6" key="1">
    <citation type="submission" date="2018-08" db="EMBL/GenBank/DDBJ databases">
        <authorList>
            <person name="Cornetti L."/>
        </authorList>
    </citation>
    <scope>NUCLEOTIDE SEQUENCE</scope>
    <source>
        <strain evidence="6">CH-H-2</strain>
    </source>
</reference>
<organism evidence="6">
    <name type="scientific">Megafenestra aurita</name>
    <dbReference type="NCBI Taxonomy" id="2291010"/>
    <lineage>
        <taxon>Eukaryota</taxon>
        <taxon>Metazoa</taxon>
        <taxon>Ecdysozoa</taxon>
        <taxon>Arthropoda</taxon>
        <taxon>Crustacea</taxon>
        <taxon>Branchiopoda</taxon>
        <taxon>Diplostraca</taxon>
        <taxon>Cladocera</taxon>
        <taxon>Anomopoda</taxon>
        <taxon>Daphniidae</taxon>
        <taxon>Megafenestra</taxon>
    </lineage>
</organism>
<dbReference type="Gene3D" id="1.25.10.10">
    <property type="entry name" value="Leucine-rich Repeat Variant"/>
    <property type="match status" value="1"/>
</dbReference>